<reference evidence="2 3" key="1">
    <citation type="submission" date="2019-06" db="EMBL/GenBank/DDBJ databases">
        <title>Sequencing the genomes of 1000 actinobacteria strains.</title>
        <authorList>
            <person name="Klenk H.-P."/>
        </authorList>
    </citation>
    <scope>NUCLEOTIDE SEQUENCE [LARGE SCALE GENOMIC DNA]</scope>
    <source>
        <strain evidence="2 3">DSM 44826</strain>
    </source>
</reference>
<dbReference type="PANTHER" id="PTHR12110">
    <property type="entry name" value="HYDROXYPYRUVATE ISOMERASE"/>
    <property type="match status" value="1"/>
</dbReference>
<gene>
    <name evidence="2" type="ORF">FHX73_13226</name>
</gene>
<dbReference type="EMBL" id="VIWT01000003">
    <property type="protein sequence ID" value="TWF90182.1"/>
    <property type="molecule type" value="Genomic_DNA"/>
</dbReference>
<comment type="caution">
    <text evidence="2">The sequence shown here is derived from an EMBL/GenBank/DDBJ whole genome shotgun (WGS) entry which is preliminary data.</text>
</comment>
<organism evidence="2 3">
    <name type="scientific">Kitasatospora viridis</name>
    <dbReference type="NCBI Taxonomy" id="281105"/>
    <lineage>
        <taxon>Bacteria</taxon>
        <taxon>Bacillati</taxon>
        <taxon>Actinomycetota</taxon>
        <taxon>Actinomycetes</taxon>
        <taxon>Kitasatosporales</taxon>
        <taxon>Streptomycetaceae</taxon>
        <taxon>Kitasatospora</taxon>
    </lineage>
</organism>
<protein>
    <submittedName>
        <fullName evidence="2">Sugar phosphate isomerase/epimerase</fullName>
    </submittedName>
</protein>
<proteinExistence type="predicted"/>
<dbReference type="Pfam" id="PF01261">
    <property type="entry name" value="AP_endonuc_2"/>
    <property type="match status" value="1"/>
</dbReference>
<dbReference type="Proteomes" id="UP000317940">
    <property type="component" value="Unassembled WGS sequence"/>
</dbReference>
<keyword evidence="2" id="KW-0413">Isomerase</keyword>
<keyword evidence="3" id="KW-1185">Reference proteome</keyword>
<dbReference type="InterPro" id="IPR050312">
    <property type="entry name" value="IolE/XylAMocC-like"/>
</dbReference>
<feature type="domain" description="Xylose isomerase-like TIM barrel" evidence="1">
    <location>
        <begin position="27"/>
        <end position="287"/>
    </location>
</feature>
<dbReference type="GO" id="GO:0016853">
    <property type="term" value="F:isomerase activity"/>
    <property type="evidence" value="ECO:0007669"/>
    <property type="project" value="UniProtKB-KW"/>
</dbReference>
<dbReference type="PANTHER" id="PTHR12110:SF53">
    <property type="entry name" value="BLR5974 PROTEIN"/>
    <property type="match status" value="1"/>
</dbReference>
<dbReference type="RefSeq" id="WP_170305171.1">
    <property type="nucleotide sequence ID" value="NZ_BAAAMZ010000001.1"/>
</dbReference>
<dbReference type="Gene3D" id="3.20.20.150">
    <property type="entry name" value="Divalent-metal-dependent TIM barrel enzymes"/>
    <property type="match status" value="1"/>
</dbReference>
<sequence>MSTEPFAPVIAISGTEFRGAAVEELLDTADRVGADGVEVWWPENFTRGGAGRSERRLARWSKEVVAVSAGVEVGESADVEGTRARLTEAVELADRLGAPRVNTYFGAPGYRDDRRSGEVFLRNLAPVLRHAERLGVTIVLENEFDAFGRDHLGGDPTRRPDALRALLRRAGSERLRLNFDAANFYCAGVEPFPHAYGVLAPDIDYLHVKDIRLADPALPPDDGPWHRYRDYDRAYVTGWLGSGAVNWPGLLRQLATDGYRGPLTLEPHAKPALREEAFAQGVRWLRAELAHLRNG</sequence>
<dbReference type="InterPro" id="IPR036237">
    <property type="entry name" value="Xyl_isomerase-like_sf"/>
</dbReference>
<name>A0A561TSU9_9ACTN</name>
<dbReference type="SUPFAM" id="SSF51658">
    <property type="entry name" value="Xylose isomerase-like"/>
    <property type="match status" value="1"/>
</dbReference>
<dbReference type="InterPro" id="IPR013022">
    <property type="entry name" value="Xyl_isomerase-like_TIM-brl"/>
</dbReference>
<evidence type="ECO:0000313" key="2">
    <source>
        <dbReference type="EMBL" id="TWF90182.1"/>
    </source>
</evidence>
<evidence type="ECO:0000313" key="3">
    <source>
        <dbReference type="Proteomes" id="UP000317940"/>
    </source>
</evidence>
<dbReference type="AlphaFoldDB" id="A0A561TSU9"/>
<evidence type="ECO:0000259" key="1">
    <source>
        <dbReference type="Pfam" id="PF01261"/>
    </source>
</evidence>
<accession>A0A561TSU9</accession>